<keyword evidence="1" id="KW-0732">Signal</keyword>
<proteinExistence type="predicted"/>
<dbReference type="AlphaFoldDB" id="A0A7X0EEM0"/>
<feature type="chain" id="PRO_5031212481" description="Lipoprotein" evidence="1">
    <location>
        <begin position="19"/>
        <end position="241"/>
    </location>
</feature>
<evidence type="ECO:0000313" key="3">
    <source>
        <dbReference type="Proteomes" id="UP000539175"/>
    </source>
</evidence>
<protein>
    <recommendedName>
        <fullName evidence="4">Lipoprotein</fullName>
    </recommendedName>
</protein>
<sequence length="241" mass="26410">MRKVFGLLGLLVLAACQGAPNHTFLRPHSDIPSAKAGTGTVILGLTVQQYGKDRLGITSGQMLVHVTPLLPPKDGREFLGTEHFEVQFICSVLDERPCRETGGVRVFQLPPGRYALSGVEASGYDDGTETHQNFFLMATYPWVKSTYTPTGYVVAREYSKDSFANADTPTFTVEEGKVVYIGSMIVEFGRRLEMRYKMAADNASVQELLSSPDAAARSVVRLVIWNGNTDEKVARTGEGLK</sequence>
<feature type="signal peptide" evidence="1">
    <location>
        <begin position="1"/>
        <end position="18"/>
    </location>
</feature>
<comment type="caution">
    <text evidence="2">The sequence shown here is derived from an EMBL/GenBank/DDBJ whole genome shotgun (WGS) entry which is preliminary data.</text>
</comment>
<reference evidence="2 3" key="1">
    <citation type="submission" date="2020-08" db="EMBL/GenBank/DDBJ databases">
        <title>Genomic Encyclopedia of Type Strains, Phase IV (KMG-IV): sequencing the most valuable type-strain genomes for metagenomic binning, comparative biology and taxonomic classification.</title>
        <authorList>
            <person name="Goeker M."/>
        </authorList>
    </citation>
    <scope>NUCLEOTIDE SEQUENCE [LARGE SCALE GENOMIC DNA]</scope>
    <source>
        <strain evidence="2 3">DSM 22198</strain>
    </source>
</reference>
<evidence type="ECO:0000256" key="1">
    <source>
        <dbReference type="SAM" id="SignalP"/>
    </source>
</evidence>
<evidence type="ECO:0000313" key="2">
    <source>
        <dbReference type="EMBL" id="MBB6251564.1"/>
    </source>
</evidence>
<gene>
    <name evidence="2" type="ORF">FHS74_002115</name>
</gene>
<name>A0A7X0EEM0_9PROT</name>
<dbReference type="EMBL" id="JACIIZ010000005">
    <property type="protein sequence ID" value="MBB6251564.1"/>
    <property type="molecule type" value="Genomic_DNA"/>
</dbReference>
<evidence type="ECO:0008006" key="4">
    <source>
        <dbReference type="Google" id="ProtNLM"/>
    </source>
</evidence>
<organism evidence="2 3">
    <name type="scientific">Nitrospirillum iridis</name>
    <dbReference type="NCBI Taxonomy" id="765888"/>
    <lineage>
        <taxon>Bacteria</taxon>
        <taxon>Pseudomonadati</taxon>
        <taxon>Pseudomonadota</taxon>
        <taxon>Alphaproteobacteria</taxon>
        <taxon>Rhodospirillales</taxon>
        <taxon>Azospirillaceae</taxon>
        <taxon>Nitrospirillum</taxon>
    </lineage>
</organism>
<dbReference type="Proteomes" id="UP000539175">
    <property type="component" value="Unassembled WGS sequence"/>
</dbReference>
<dbReference type="PROSITE" id="PS51257">
    <property type="entry name" value="PROKAR_LIPOPROTEIN"/>
    <property type="match status" value="1"/>
</dbReference>
<dbReference type="RefSeq" id="WP_184800148.1">
    <property type="nucleotide sequence ID" value="NZ_JACIIZ010000005.1"/>
</dbReference>
<keyword evidence="3" id="KW-1185">Reference proteome</keyword>
<accession>A0A7X0EEM0</accession>